<feature type="region of interest" description="Disordered" evidence="1">
    <location>
        <begin position="1"/>
        <end position="20"/>
    </location>
</feature>
<evidence type="ECO:0000313" key="3">
    <source>
        <dbReference type="Proteomes" id="UP000287651"/>
    </source>
</evidence>
<gene>
    <name evidence="2" type="ORF">B296_00005623</name>
</gene>
<organism evidence="2 3">
    <name type="scientific">Ensete ventricosum</name>
    <name type="common">Abyssinian banana</name>
    <name type="synonym">Musa ensete</name>
    <dbReference type="NCBI Taxonomy" id="4639"/>
    <lineage>
        <taxon>Eukaryota</taxon>
        <taxon>Viridiplantae</taxon>
        <taxon>Streptophyta</taxon>
        <taxon>Embryophyta</taxon>
        <taxon>Tracheophyta</taxon>
        <taxon>Spermatophyta</taxon>
        <taxon>Magnoliopsida</taxon>
        <taxon>Liliopsida</taxon>
        <taxon>Zingiberales</taxon>
        <taxon>Musaceae</taxon>
        <taxon>Ensete</taxon>
    </lineage>
</organism>
<sequence length="102" mass="11046">MERRRSTSSGEGTIPGPPLAKTSLHVSNSLCTADGIGPSFFCSLLLFFDDCRLFTDADLLADTSCAVCSANFPPTLIKQLSLYQKEKTGPQTPPPDEIRNHT</sequence>
<accession>A0A427AM72</accession>
<dbReference type="EMBL" id="AMZH03001955">
    <property type="protein sequence ID" value="RRT77345.1"/>
    <property type="molecule type" value="Genomic_DNA"/>
</dbReference>
<protein>
    <submittedName>
        <fullName evidence="2">Uncharacterized protein</fullName>
    </submittedName>
</protein>
<dbReference type="AlphaFoldDB" id="A0A427AM72"/>
<evidence type="ECO:0000256" key="1">
    <source>
        <dbReference type="SAM" id="MobiDB-lite"/>
    </source>
</evidence>
<name>A0A427AM72_ENSVE</name>
<evidence type="ECO:0000313" key="2">
    <source>
        <dbReference type="EMBL" id="RRT77345.1"/>
    </source>
</evidence>
<reference evidence="2 3" key="1">
    <citation type="journal article" date="2014" name="Agronomy (Basel)">
        <title>A Draft Genome Sequence for Ensete ventricosum, the Drought-Tolerant Tree Against Hunger.</title>
        <authorList>
            <person name="Harrison J."/>
            <person name="Moore K.A."/>
            <person name="Paszkiewicz K."/>
            <person name="Jones T."/>
            <person name="Grant M."/>
            <person name="Ambacheew D."/>
            <person name="Muzemil S."/>
            <person name="Studholme D.J."/>
        </authorList>
    </citation>
    <scope>NUCLEOTIDE SEQUENCE [LARGE SCALE GENOMIC DNA]</scope>
</reference>
<dbReference type="Proteomes" id="UP000287651">
    <property type="component" value="Unassembled WGS sequence"/>
</dbReference>
<comment type="caution">
    <text evidence="2">The sequence shown here is derived from an EMBL/GenBank/DDBJ whole genome shotgun (WGS) entry which is preliminary data.</text>
</comment>
<proteinExistence type="predicted"/>